<reference evidence="3" key="1">
    <citation type="submission" date="2021-02" db="EMBL/GenBank/DDBJ databases">
        <title>Infant gut strain persistence is associated with maternal origin, phylogeny, and functional potential including surface adhesion and iron acquisition.</title>
        <authorList>
            <person name="Lou Y.C."/>
        </authorList>
    </citation>
    <scope>NUCLEOTIDE SEQUENCE</scope>
    <source>
        <strain evidence="3">L3_106_000M1_dasL3_106_000M1_concoct_15</strain>
    </source>
</reference>
<comment type="caution">
    <text evidence="3">The sequence shown here is derived from an EMBL/GenBank/DDBJ whole genome shotgun (WGS) entry which is preliminary data.</text>
</comment>
<protein>
    <submittedName>
        <fullName evidence="3">FAD-dependent oxidoreductase</fullName>
    </submittedName>
</protein>
<dbReference type="EMBL" id="JAGZCZ010000001">
    <property type="protein sequence ID" value="MBS5518761.1"/>
    <property type="molecule type" value="Genomic_DNA"/>
</dbReference>
<dbReference type="Gene3D" id="3.50.50.60">
    <property type="entry name" value="FAD/NAD(P)-binding domain"/>
    <property type="match status" value="2"/>
</dbReference>
<dbReference type="Pfam" id="PF07992">
    <property type="entry name" value="Pyr_redox_2"/>
    <property type="match status" value="1"/>
</dbReference>
<accession>A0A943EEM2</accession>
<dbReference type="Proteomes" id="UP000754226">
    <property type="component" value="Unassembled WGS sequence"/>
</dbReference>
<dbReference type="InterPro" id="IPR036188">
    <property type="entry name" value="FAD/NAD-bd_sf"/>
</dbReference>
<sequence>MEMKAEKAKVLHTDVVIVGGGPAGLAAAVQLYDEGITDLLILEREHALGGILKQCIHDGFGLTRFGESLSGPEYAARFIKEVEKRKIPYVTDTTVIHVTPDHEVQAAHESGMIIAKAKAVVLTMGCRERTRGALAIPGTRPAGVITAGVAQAYINLQNRMPGKEVVILGSGDIGLIMARRLTLEGAHVIGVYEINPIPSGLPRNIEQCLHDYDIPLHLGYTVSDIKGTDRVTSVVVSKVDKKLQVIEGTEEEIPCDTLVLSVGLIPENELTLGAGAVLTPATSGAIVDEYFETTVPGIFAAGNVLHVHDLVDFVSLEAETMARGIKRYLEGSRYEAVIDVKTGRNVGHTVPQKLTGKEDVTLSLRVRAPQKNAKITVRQGNHIVAQKLVKNALPANMIELPIKSNQIVGKASLEVSVDE</sequence>
<evidence type="ECO:0000313" key="3">
    <source>
        <dbReference type="EMBL" id="MBS5518761.1"/>
    </source>
</evidence>
<proteinExistence type="predicted"/>
<dbReference type="PANTHER" id="PTHR42949:SF3">
    <property type="entry name" value="ANAEROBIC GLYCEROL-3-PHOSPHATE DEHYDROGENASE SUBUNIT B"/>
    <property type="match status" value="1"/>
</dbReference>
<dbReference type="PANTHER" id="PTHR42949">
    <property type="entry name" value="ANAEROBIC GLYCEROL-3-PHOSPHATE DEHYDROGENASE SUBUNIT B"/>
    <property type="match status" value="1"/>
</dbReference>
<dbReference type="GO" id="GO:0016491">
    <property type="term" value="F:oxidoreductase activity"/>
    <property type="evidence" value="ECO:0007669"/>
    <property type="project" value="UniProtKB-KW"/>
</dbReference>
<dbReference type="InterPro" id="IPR051691">
    <property type="entry name" value="Metab_Enz_Cyan_OpOx_G3PDH"/>
</dbReference>
<dbReference type="SUPFAM" id="SSF51905">
    <property type="entry name" value="FAD/NAD(P)-binding domain"/>
    <property type="match status" value="1"/>
</dbReference>
<organism evidence="3 4">
    <name type="scientific">Acidaminococcus intestini</name>
    <dbReference type="NCBI Taxonomy" id="187327"/>
    <lineage>
        <taxon>Bacteria</taxon>
        <taxon>Bacillati</taxon>
        <taxon>Bacillota</taxon>
        <taxon>Negativicutes</taxon>
        <taxon>Acidaminococcales</taxon>
        <taxon>Acidaminococcaceae</taxon>
        <taxon>Acidaminococcus</taxon>
    </lineage>
</organism>
<dbReference type="AlphaFoldDB" id="A0A943EEM2"/>
<evidence type="ECO:0000313" key="4">
    <source>
        <dbReference type="Proteomes" id="UP000754226"/>
    </source>
</evidence>
<feature type="domain" description="FAD/NAD(P)-binding" evidence="2">
    <location>
        <begin position="14"/>
        <end position="305"/>
    </location>
</feature>
<evidence type="ECO:0000256" key="1">
    <source>
        <dbReference type="ARBA" id="ARBA00023002"/>
    </source>
</evidence>
<keyword evidence="1" id="KW-0560">Oxidoreductase</keyword>
<dbReference type="InterPro" id="IPR023753">
    <property type="entry name" value="FAD/NAD-binding_dom"/>
</dbReference>
<gene>
    <name evidence="3" type="ORF">KHX13_00170</name>
</gene>
<name>A0A943EEM2_9FIRM</name>
<dbReference type="PRINTS" id="PR00368">
    <property type="entry name" value="FADPNR"/>
</dbReference>
<evidence type="ECO:0000259" key="2">
    <source>
        <dbReference type="Pfam" id="PF07992"/>
    </source>
</evidence>
<dbReference type="PRINTS" id="PR00469">
    <property type="entry name" value="PNDRDTASEII"/>
</dbReference>